<keyword evidence="1" id="KW-1185">Reference proteome</keyword>
<protein>
    <submittedName>
        <fullName evidence="2">Uncharacterized protein</fullName>
    </submittedName>
</protein>
<organism evidence="1 2">
    <name type="scientific">Pyricularia grisea</name>
    <name type="common">Crabgrass-specific blast fungus</name>
    <name type="synonym">Magnaporthe grisea</name>
    <dbReference type="NCBI Taxonomy" id="148305"/>
    <lineage>
        <taxon>Eukaryota</taxon>
        <taxon>Fungi</taxon>
        <taxon>Dikarya</taxon>
        <taxon>Ascomycota</taxon>
        <taxon>Pezizomycotina</taxon>
        <taxon>Sordariomycetes</taxon>
        <taxon>Sordariomycetidae</taxon>
        <taxon>Magnaporthales</taxon>
        <taxon>Pyriculariaceae</taxon>
        <taxon>Pyricularia</taxon>
    </lineage>
</organism>
<accession>A0A6P8AQ66</accession>
<dbReference type="GeneID" id="41966290"/>
<gene>
    <name evidence="2" type="ORF">PgNI_11418</name>
</gene>
<evidence type="ECO:0000313" key="2">
    <source>
        <dbReference type="RefSeq" id="XP_030977039.1"/>
    </source>
</evidence>
<dbReference type="AlphaFoldDB" id="A0A6P8AQ66"/>
<dbReference type="Proteomes" id="UP000515153">
    <property type="component" value="Chromosome VI"/>
</dbReference>
<evidence type="ECO:0000313" key="1">
    <source>
        <dbReference type="Proteomes" id="UP000515153"/>
    </source>
</evidence>
<proteinExistence type="predicted"/>
<dbReference type="RefSeq" id="XP_030977039.1">
    <property type="nucleotide sequence ID" value="XM_031131385.1"/>
</dbReference>
<name>A0A6P8AQ66_PYRGI</name>
<dbReference type="KEGG" id="pgri:PgNI_11418"/>
<reference evidence="2" key="3">
    <citation type="submission" date="2025-08" db="UniProtKB">
        <authorList>
            <consortium name="RefSeq"/>
        </authorList>
    </citation>
    <scope>IDENTIFICATION</scope>
    <source>
        <strain evidence="2">NI907</strain>
    </source>
</reference>
<reference evidence="1 2" key="1">
    <citation type="journal article" date="2019" name="Mol. Biol. Evol.">
        <title>Blast fungal genomes show frequent chromosomal changes, gene gains and losses, and effector gene turnover.</title>
        <authorList>
            <person name="Gomez Luciano L.B."/>
            <person name="Jason Tsai I."/>
            <person name="Chuma I."/>
            <person name="Tosa Y."/>
            <person name="Chen Y.H."/>
            <person name="Li J.Y."/>
            <person name="Li M.Y."/>
            <person name="Jade Lu M.Y."/>
            <person name="Nakayashiki H."/>
            <person name="Li W.H."/>
        </authorList>
    </citation>
    <scope>NUCLEOTIDE SEQUENCE [LARGE SCALE GENOMIC DNA]</scope>
    <source>
        <strain evidence="1 2">NI907</strain>
    </source>
</reference>
<sequence length="354" mass="39383">MDPAIANPETPTPSTSATLGVPKVCDVSLGYISRLPNDPQTRALQVPAEFRDDVEDTVNGPHGHNHLFKWTLDFVRGDHEAADARFLRRQSELVASLRTEEGLLAGVQESIDADLVSGQEESMFVSQGNNSLTDEKLYREASVRWIKRELNATSHFYMLAKAIAGTKAQQMAAAAAATEGIQPQVNRADPTQYSQAVMEDIFSALFGTDQIPPLHQVDNTETNARLVNQIAQYLNSDRFAGYQTFAPDIGISYNRVEGLTDELRGMVGYHAHSTEEEARKIVMITNMIHNKRWNEQQVERLELAHKVAFVVKTLRLQGQEYEDWIQAHPGARAVREAIDIAADAEATVHWSSAM</sequence>
<reference evidence="2" key="2">
    <citation type="submission" date="2019-10" db="EMBL/GenBank/DDBJ databases">
        <authorList>
            <consortium name="NCBI Genome Project"/>
        </authorList>
    </citation>
    <scope>NUCLEOTIDE SEQUENCE</scope>
    <source>
        <strain evidence="2">NI907</strain>
    </source>
</reference>